<feature type="region of interest" description="Disordered" evidence="1">
    <location>
        <begin position="38"/>
        <end position="59"/>
    </location>
</feature>
<evidence type="ECO:0000256" key="1">
    <source>
        <dbReference type="SAM" id="MobiDB-lite"/>
    </source>
</evidence>
<reference evidence="2" key="1">
    <citation type="journal article" date="2020" name="Nature">
        <title>Giant virus diversity and host interactions through global metagenomics.</title>
        <authorList>
            <person name="Schulz F."/>
            <person name="Roux S."/>
            <person name="Paez-Espino D."/>
            <person name="Jungbluth S."/>
            <person name="Walsh D.A."/>
            <person name="Denef V.J."/>
            <person name="McMahon K.D."/>
            <person name="Konstantinidis K.T."/>
            <person name="Eloe-Fadrosh E.A."/>
            <person name="Kyrpides N.C."/>
            <person name="Woyke T."/>
        </authorList>
    </citation>
    <scope>NUCLEOTIDE SEQUENCE</scope>
    <source>
        <strain evidence="2">GVMAG-S-1102113-118</strain>
    </source>
</reference>
<evidence type="ECO:0000313" key="2">
    <source>
        <dbReference type="EMBL" id="QHU14412.1"/>
    </source>
</evidence>
<accession>A0A6C0K8P5</accession>
<name>A0A6C0K8P5_9ZZZZ</name>
<proteinExistence type="predicted"/>
<organism evidence="2">
    <name type="scientific">viral metagenome</name>
    <dbReference type="NCBI Taxonomy" id="1070528"/>
    <lineage>
        <taxon>unclassified sequences</taxon>
        <taxon>metagenomes</taxon>
        <taxon>organismal metagenomes</taxon>
    </lineage>
</organism>
<dbReference type="AlphaFoldDB" id="A0A6C0K8P5"/>
<dbReference type="EMBL" id="MN740840">
    <property type="protein sequence ID" value="QHU14412.1"/>
    <property type="molecule type" value="Genomic_DNA"/>
</dbReference>
<protein>
    <submittedName>
        <fullName evidence="2">Uncharacterized protein</fullName>
    </submittedName>
</protein>
<sequence length="134" mass="14589">MADDLTNLERLIDKKMAPLMEMQQQLIDQNIKLSAQLSSALSAAPTPPPTPSGASYTRSFTPKSRGIVIDRMGDGRLSIMGNTFDIKDTIKELGGSWDKPHKSWVIDRQDNTPADIKAALEDAGGEQITISCAM</sequence>